<protein>
    <submittedName>
        <fullName evidence="3">Telomere binding protein</fullName>
    </submittedName>
</protein>
<dbReference type="PANTHER" id="PTHR15830">
    <property type="entry name" value="TELOMERE LENGTH REGULATION PROTEIN TEL2 FAMILY MEMBER"/>
    <property type="match status" value="1"/>
</dbReference>
<comment type="caution">
    <text evidence="3">The sequence shown here is derived from an EMBL/GenBank/DDBJ whole genome shotgun (WGS) entry which is preliminary data.</text>
</comment>
<comment type="similarity">
    <text evidence="1">Belongs to the TEL2 family.</text>
</comment>
<organism evidence="3 4">
    <name type="scientific">Coemansia brasiliensis</name>
    <dbReference type="NCBI Taxonomy" id="2650707"/>
    <lineage>
        <taxon>Eukaryota</taxon>
        <taxon>Fungi</taxon>
        <taxon>Fungi incertae sedis</taxon>
        <taxon>Zoopagomycota</taxon>
        <taxon>Kickxellomycotina</taxon>
        <taxon>Kickxellomycetes</taxon>
        <taxon>Kickxellales</taxon>
        <taxon>Kickxellaceae</taxon>
        <taxon>Coemansia</taxon>
    </lineage>
</organism>
<dbReference type="Pfam" id="PF10193">
    <property type="entry name" value="Telomere_reg-2"/>
    <property type="match status" value="1"/>
</dbReference>
<name>A0A9W8M2Q9_9FUNG</name>
<dbReference type="InterPro" id="IPR019337">
    <property type="entry name" value="Telomere_length_regulation_dom"/>
</dbReference>
<gene>
    <name evidence="3" type="primary">TEL2</name>
    <name evidence="3" type="ORF">IWW36_000573</name>
</gene>
<dbReference type="AlphaFoldDB" id="A0A9W8M2Q9"/>
<accession>A0A9W8M2Q9</accession>
<feature type="domain" description="Telomere length regulation protein conserved" evidence="2">
    <location>
        <begin position="695"/>
        <end position="809"/>
    </location>
</feature>
<dbReference type="OrthoDB" id="10258062at2759"/>
<evidence type="ECO:0000313" key="3">
    <source>
        <dbReference type="EMBL" id="KAJ2851994.1"/>
    </source>
</evidence>
<dbReference type="Gene3D" id="1.25.40.720">
    <property type="entry name" value="Telomere length regulation protein 2, C-terminal domain"/>
    <property type="match status" value="2"/>
</dbReference>
<dbReference type="GO" id="GO:0051879">
    <property type="term" value="F:Hsp90 protein binding"/>
    <property type="evidence" value="ECO:0007669"/>
    <property type="project" value="TreeGrafter"/>
</dbReference>
<dbReference type="GO" id="GO:0005829">
    <property type="term" value="C:cytosol"/>
    <property type="evidence" value="ECO:0007669"/>
    <property type="project" value="TreeGrafter"/>
</dbReference>
<reference evidence="3" key="1">
    <citation type="submission" date="2022-07" db="EMBL/GenBank/DDBJ databases">
        <title>Phylogenomic reconstructions and comparative analyses of Kickxellomycotina fungi.</title>
        <authorList>
            <person name="Reynolds N.K."/>
            <person name="Stajich J.E."/>
            <person name="Barry K."/>
            <person name="Grigoriev I.V."/>
            <person name="Crous P."/>
            <person name="Smith M.E."/>
        </authorList>
    </citation>
    <scope>NUCLEOTIDE SEQUENCE</scope>
    <source>
        <strain evidence="3">NRRL 1566</strain>
    </source>
</reference>
<dbReference type="EMBL" id="JANBUW010000006">
    <property type="protein sequence ID" value="KAJ2851994.1"/>
    <property type="molecule type" value="Genomic_DNA"/>
</dbReference>
<proteinExistence type="inferred from homology"/>
<keyword evidence="4" id="KW-1185">Reference proteome</keyword>
<dbReference type="PANTHER" id="PTHR15830:SF10">
    <property type="entry name" value="TELOMERE LENGTH REGULATION PROTEIN TEL2 HOMOLOG"/>
    <property type="match status" value="1"/>
</dbReference>
<dbReference type="Proteomes" id="UP001139887">
    <property type="component" value="Unassembled WGS sequence"/>
</dbReference>
<dbReference type="GO" id="GO:0051083">
    <property type="term" value="P:'de novo' cotranslational protein folding"/>
    <property type="evidence" value="ECO:0007669"/>
    <property type="project" value="TreeGrafter"/>
</dbReference>
<sequence length="1039" mass="114346">MDIKQQFHKLEERIGELVHQLCGFAGDKGEQLYREDESLDAVEAADGDLALQTSSLLLDSSRSRASSPQIIIPGLSLAASNLITPLEPQRDIAEGLETTMTSKALQMELEAALEAPLVALGRIKPRALRKLGESGGCLWAQQWMDVDCYNDMTRRTLARKYVGMWFAKSVIISISPLIVDPDKRVLGKDAFDKLVVPYISNTGGSGSDRIQKEANWQVLKASIGVLSMKGHVSASALTLIMWMLTYAIEHTQLLDVQYQLTGVGYEVNGDYLQSAEWADYVQMICTLPERIANKIESRSIPDMLLPRMYFARLSSSASNCLVQNQQQQPKILELWTKLCRVGQLSSLCTELAASLALAARERITNNQEASMDMLTTITHAIALVPEPFGTRIVSGIVHQLDAVSMREENRSCDTFGLDFALIISTLLSSQITGTEAINKAIASVLTRFGSANLGVLRSSSMLTYQAVALALQILSGANVGSCILSKVISPLKIPNLMTDALEQVIIPLWSLPDVIQGAQLDVIQSTTALVLMCVNSIASTDAARLSMSTAFTRAIPRFLDAPVPMVRLSGVVVADCIVSRASAAIKDRTSQQDEGQIDFGLDDIIREAQTTDQPAMRASADYIKQLRSYMRPVMEQWESHKGVQKDEQTLLEAIDKARDIESLPADASVVWAPRQSTLTGKSDELQSSYIQPRKPIFLRDCLAYLRTRSNSNDSERIEIAIFALAECIERANVKAIEELWIQVANKVLYTHNRGPDSLDSKWDSARQNALVALTVKLPKQLGPFLADRACDRNLTVRDRELVLSAISTACLQISGMADEPKEAAASIEVLPDQQPNDKMAGTVVRRSRRLDIAHKNHLSNNEQKRRGQFAGLAGPAFFSPLISQFGRSDMTTAASDVRNDAGQLARYLDTLGIILYVAPAATHQISMSREFWSLVRLVRRLPARVSEALPVLNALLFGIEVVLSSDRALSTPTLAREFRIDLADTLSWINGLVERGLLSEASTSASAHAVRIVERLREIQSDVESRVTSSDFERYSSIL</sequence>
<dbReference type="InterPro" id="IPR051970">
    <property type="entry name" value="TEL2_Regulation"/>
</dbReference>
<evidence type="ECO:0000259" key="2">
    <source>
        <dbReference type="Pfam" id="PF10193"/>
    </source>
</evidence>
<dbReference type="GO" id="GO:0042162">
    <property type="term" value="F:telomeric DNA binding"/>
    <property type="evidence" value="ECO:0007669"/>
    <property type="project" value="TreeGrafter"/>
</dbReference>
<evidence type="ECO:0000313" key="4">
    <source>
        <dbReference type="Proteomes" id="UP001139887"/>
    </source>
</evidence>
<evidence type="ECO:0000256" key="1">
    <source>
        <dbReference type="ARBA" id="ARBA00006133"/>
    </source>
</evidence>
<dbReference type="InterPro" id="IPR038528">
    <property type="entry name" value="TEL2_C_sf"/>
</dbReference>